<protein>
    <submittedName>
        <fullName evidence="4">Lytic transglycosylase catalytic</fullName>
    </submittedName>
</protein>
<dbReference type="CAZy" id="GH23">
    <property type="family name" value="Glycoside Hydrolase Family 23"/>
</dbReference>
<gene>
    <name evidence="4" type="ordered locus">Lcho_2611</name>
</gene>
<comment type="similarity">
    <text evidence="1">Belongs to the transglycosylase Slt family.</text>
</comment>
<dbReference type="GO" id="GO:0000270">
    <property type="term" value="P:peptidoglycan metabolic process"/>
    <property type="evidence" value="ECO:0007669"/>
    <property type="project" value="InterPro"/>
</dbReference>
<dbReference type="Proteomes" id="UP000001693">
    <property type="component" value="Chromosome"/>
</dbReference>
<dbReference type="PANTHER" id="PTHR37423">
    <property type="entry name" value="SOLUBLE LYTIC MUREIN TRANSGLYCOSYLASE-RELATED"/>
    <property type="match status" value="1"/>
</dbReference>
<accession>B1Y7C1</accession>
<dbReference type="HOGENOM" id="CLU_065765_1_0_4"/>
<evidence type="ECO:0000259" key="3">
    <source>
        <dbReference type="Pfam" id="PF01464"/>
    </source>
</evidence>
<dbReference type="CDD" id="cd00254">
    <property type="entry name" value="LT-like"/>
    <property type="match status" value="1"/>
</dbReference>
<dbReference type="Gene3D" id="1.10.530.10">
    <property type="match status" value="1"/>
</dbReference>
<evidence type="ECO:0000313" key="5">
    <source>
        <dbReference type="Proteomes" id="UP000001693"/>
    </source>
</evidence>
<dbReference type="InterPro" id="IPR000189">
    <property type="entry name" value="Transglyc_AS"/>
</dbReference>
<keyword evidence="5" id="KW-1185">Reference proteome</keyword>
<organism evidence="4 5">
    <name type="scientific">Leptothrix cholodnii (strain ATCC 51168 / LMG 8142 / SP-6)</name>
    <name type="common">Leptothrix discophora (strain SP-6)</name>
    <dbReference type="NCBI Taxonomy" id="395495"/>
    <lineage>
        <taxon>Bacteria</taxon>
        <taxon>Pseudomonadati</taxon>
        <taxon>Pseudomonadota</taxon>
        <taxon>Betaproteobacteria</taxon>
        <taxon>Burkholderiales</taxon>
        <taxon>Sphaerotilaceae</taxon>
        <taxon>Leptothrix</taxon>
    </lineage>
</organism>
<dbReference type="SUPFAM" id="SSF53955">
    <property type="entry name" value="Lysozyme-like"/>
    <property type="match status" value="1"/>
</dbReference>
<evidence type="ECO:0000256" key="2">
    <source>
        <dbReference type="SAM" id="MobiDB-lite"/>
    </source>
</evidence>
<dbReference type="AlphaFoldDB" id="B1Y7C1"/>
<name>B1Y7C1_LEPCP</name>
<dbReference type="PROSITE" id="PS00922">
    <property type="entry name" value="TRANSGLYCOSYLASE"/>
    <property type="match status" value="1"/>
</dbReference>
<dbReference type="GO" id="GO:0016020">
    <property type="term" value="C:membrane"/>
    <property type="evidence" value="ECO:0007669"/>
    <property type="project" value="InterPro"/>
</dbReference>
<feature type="compositionally biased region" description="Polar residues" evidence="2">
    <location>
        <begin position="239"/>
        <end position="251"/>
    </location>
</feature>
<dbReference type="InterPro" id="IPR008258">
    <property type="entry name" value="Transglycosylase_SLT_dom_1"/>
</dbReference>
<feature type="domain" description="Transglycosylase SLT" evidence="3">
    <location>
        <begin position="93"/>
        <end position="191"/>
    </location>
</feature>
<dbReference type="Pfam" id="PF01464">
    <property type="entry name" value="SLT"/>
    <property type="match status" value="1"/>
</dbReference>
<dbReference type="STRING" id="395495.Lcho_2611"/>
<evidence type="ECO:0000256" key="1">
    <source>
        <dbReference type="ARBA" id="ARBA00007734"/>
    </source>
</evidence>
<dbReference type="InterPro" id="IPR023346">
    <property type="entry name" value="Lysozyme-like_dom_sf"/>
</dbReference>
<reference evidence="4 5" key="1">
    <citation type="submission" date="2008-03" db="EMBL/GenBank/DDBJ databases">
        <title>Complete sequence of Leptothrix cholodnii SP-6.</title>
        <authorList>
            <consortium name="US DOE Joint Genome Institute"/>
            <person name="Copeland A."/>
            <person name="Lucas S."/>
            <person name="Lapidus A."/>
            <person name="Glavina del Rio T."/>
            <person name="Dalin E."/>
            <person name="Tice H."/>
            <person name="Bruce D."/>
            <person name="Goodwin L."/>
            <person name="Pitluck S."/>
            <person name="Chertkov O."/>
            <person name="Brettin T."/>
            <person name="Detter J.C."/>
            <person name="Han C."/>
            <person name="Kuske C.R."/>
            <person name="Schmutz J."/>
            <person name="Larimer F."/>
            <person name="Land M."/>
            <person name="Hauser L."/>
            <person name="Kyrpides N."/>
            <person name="Lykidis A."/>
            <person name="Emerson D."/>
            <person name="Richardson P."/>
        </authorList>
    </citation>
    <scope>NUCLEOTIDE SEQUENCE [LARGE SCALE GENOMIC DNA]</scope>
    <source>
        <strain evidence="5">ATCC 51168 / LMG 8142 / SP-6</strain>
    </source>
</reference>
<feature type="region of interest" description="Disordered" evidence="2">
    <location>
        <begin position="223"/>
        <end position="251"/>
    </location>
</feature>
<dbReference type="PANTHER" id="PTHR37423:SF2">
    <property type="entry name" value="MEMBRANE-BOUND LYTIC MUREIN TRANSGLYCOSYLASE C"/>
    <property type="match status" value="1"/>
</dbReference>
<dbReference type="eggNOG" id="COG0741">
    <property type="taxonomic scope" value="Bacteria"/>
</dbReference>
<dbReference type="EMBL" id="CP001013">
    <property type="protein sequence ID" value="ACB34876.1"/>
    <property type="molecule type" value="Genomic_DNA"/>
</dbReference>
<dbReference type="GO" id="GO:0008933">
    <property type="term" value="F:peptidoglycan lytic transglycosylase activity"/>
    <property type="evidence" value="ECO:0007669"/>
    <property type="project" value="InterPro"/>
</dbReference>
<sequence precursor="true">MFAGLLMATVSPVCAQVYVSEPTGDVDAPLVLSNFSSSETPHLIVAPAAAVAPPSRAEAASRPSIPATGPTAQAAVGRIHAAPAVPANLMAVFASAAREHGVPASLLMAVAAAESGFNARAVSPKGALGLMQLMPQTARQHGVREVWSVLDNVRGGAAHLRQLLTRFPGRPALALAAYNAGEQAVLKAGSQIPPFDETQRYVPKVLAWQTHYQKFVEQPITRSYPQRKAMPPVAERRLASTQGTPRTIRQP</sequence>
<proteinExistence type="inferred from homology"/>
<evidence type="ECO:0000313" key="4">
    <source>
        <dbReference type="EMBL" id="ACB34876.1"/>
    </source>
</evidence>
<dbReference type="KEGG" id="lch:Lcho_2611"/>